<organism evidence="1 2">
    <name type="scientific">Lentinula edodes</name>
    <name type="common">Shiitake mushroom</name>
    <name type="synonym">Lentinus edodes</name>
    <dbReference type="NCBI Taxonomy" id="5353"/>
    <lineage>
        <taxon>Eukaryota</taxon>
        <taxon>Fungi</taxon>
        <taxon>Dikarya</taxon>
        <taxon>Basidiomycota</taxon>
        <taxon>Agaricomycotina</taxon>
        <taxon>Agaricomycetes</taxon>
        <taxon>Agaricomycetidae</taxon>
        <taxon>Agaricales</taxon>
        <taxon>Marasmiineae</taxon>
        <taxon>Omphalotaceae</taxon>
        <taxon>Lentinula</taxon>
    </lineage>
</organism>
<comment type="caution">
    <text evidence="1">The sequence shown here is derived from an EMBL/GenBank/DDBJ whole genome shotgun (WGS) entry which is preliminary data.</text>
</comment>
<dbReference type="EMBL" id="BDGU01000398">
    <property type="protein sequence ID" value="GAW07166.1"/>
    <property type="molecule type" value="Genomic_DNA"/>
</dbReference>
<proteinExistence type="predicted"/>
<dbReference type="AlphaFoldDB" id="A0A1Q3EJ15"/>
<accession>A0A1Q3EJ15</accession>
<name>A0A1Q3EJ15_LENED</name>
<gene>
    <name evidence="1" type="ORF">LENED_009139</name>
</gene>
<reference evidence="1 2" key="1">
    <citation type="submission" date="2016-08" db="EMBL/GenBank/DDBJ databases">
        <authorList>
            <consortium name="Lentinula edodes genome sequencing consortium"/>
            <person name="Sakamoto Y."/>
            <person name="Nakade K."/>
            <person name="Sato S."/>
            <person name="Yoshida Y."/>
            <person name="Miyazaki K."/>
            <person name="Natsume S."/>
            <person name="Konno N."/>
        </authorList>
    </citation>
    <scope>NUCLEOTIDE SEQUENCE [LARGE SCALE GENOMIC DNA]</scope>
    <source>
        <strain evidence="1 2">NBRC 111202</strain>
    </source>
</reference>
<evidence type="ECO:0000313" key="1">
    <source>
        <dbReference type="EMBL" id="GAW07166.1"/>
    </source>
</evidence>
<dbReference type="Proteomes" id="UP000188533">
    <property type="component" value="Unassembled WGS sequence"/>
</dbReference>
<sequence>MRSVISFLGFSLLTFTAAVLLVISYHLGAVASPLVVREASSAETTASLQLKVRADSYNSSSQASTQHDHTVGALERFEAGFILLPQRGRKKIRYYKYGAVLDQHAYLKEDNRPVKYKKLDDEEYAHVQAAGEHEPMTLRMVNEETAEMFQRSSKNGCEWVVETLDLMKKYSDFLQGIHEEWRGLSNEDKTYIMSQISTQEGYLGLHTTCQTQL</sequence>
<evidence type="ECO:0000313" key="2">
    <source>
        <dbReference type="Proteomes" id="UP000188533"/>
    </source>
</evidence>
<keyword evidence="2" id="KW-1185">Reference proteome</keyword>
<protein>
    <submittedName>
        <fullName evidence="1">Uncharacterized protein</fullName>
    </submittedName>
</protein>
<reference evidence="1 2" key="2">
    <citation type="submission" date="2017-02" db="EMBL/GenBank/DDBJ databases">
        <title>A genome survey and senescence transcriptome analysis in Lentinula edodes.</title>
        <authorList>
            <person name="Sakamoto Y."/>
            <person name="Nakade K."/>
            <person name="Sato S."/>
            <person name="Yoshida Y."/>
            <person name="Miyazaki K."/>
            <person name="Natsume S."/>
            <person name="Konno N."/>
        </authorList>
    </citation>
    <scope>NUCLEOTIDE SEQUENCE [LARGE SCALE GENOMIC DNA]</scope>
    <source>
        <strain evidence="1 2">NBRC 111202</strain>
    </source>
</reference>